<accession>A0ABW3A5Q4</accession>
<evidence type="ECO:0000256" key="1">
    <source>
        <dbReference type="SAM" id="MobiDB-lite"/>
    </source>
</evidence>
<evidence type="ECO:0000313" key="2">
    <source>
        <dbReference type="EMBL" id="MFD0786180.1"/>
    </source>
</evidence>
<protein>
    <submittedName>
        <fullName evidence="2">Epimerase</fullName>
    </submittedName>
</protein>
<reference evidence="3" key="1">
    <citation type="journal article" date="2019" name="Int. J. Syst. Evol. Microbiol.">
        <title>The Global Catalogue of Microorganisms (GCM) 10K type strain sequencing project: providing services to taxonomists for standard genome sequencing and annotation.</title>
        <authorList>
            <consortium name="The Broad Institute Genomics Platform"/>
            <consortium name="The Broad Institute Genome Sequencing Center for Infectious Disease"/>
            <person name="Wu L."/>
            <person name="Ma J."/>
        </authorList>
    </citation>
    <scope>NUCLEOTIDE SEQUENCE [LARGE SCALE GENOMIC DNA]</scope>
    <source>
        <strain evidence="3">JCM 32148</strain>
    </source>
</reference>
<keyword evidence="3" id="KW-1185">Reference proteome</keyword>
<comment type="caution">
    <text evidence="2">The sequence shown here is derived from an EMBL/GenBank/DDBJ whole genome shotgun (WGS) entry which is preliminary data.</text>
</comment>
<feature type="non-terminal residue" evidence="2">
    <location>
        <position position="1"/>
    </location>
</feature>
<dbReference type="Proteomes" id="UP001597053">
    <property type="component" value="Unassembled WGS sequence"/>
</dbReference>
<proteinExistence type="predicted"/>
<dbReference type="EMBL" id="JBHTHM010001199">
    <property type="protein sequence ID" value="MFD0786180.1"/>
    <property type="molecule type" value="Genomic_DNA"/>
</dbReference>
<organism evidence="2 3">
    <name type="scientific">Micromonospora azadirachtae</name>
    <dbReference type="NCBI Taxonomy" id="1970735"/>
    <lineage>
        <taxon>Bacteria</taxon>
        <taxon>Bacillati</taxon>
        <taxon>Actinomycetota</taxon>
        <taxon>Actinomycetes</taxon>
        <taxon>Micromonosporales</taxon>
        <taxon>Micromonosporaceae</taxon>
        <taxon>Micromonospora</taxon>
    </lineage>
</organism>
<gene>
    <name evidence="2" type="ORF">ACFQZ8_19960</name>
</gene>
<sequence length="116" mass="12462">VLTPELVARHFHGWTVPIAAPVLLAAAKLTWYARLQPIDAGWVQLALSSPLMSSERAESELGWQPRVDAVAALKELFTGMAERAHTASPPMSGTPDLPGRPSALLKGNPTAQQNPY</sequence>
<evidence type="ECO:0000313" key="3">
    <source>
        <dbReference type="Proteomes" id="UP001597053"/>
    </source>
</evidence>
<name>A0ABW3A5Q4_9ACTN</name>
<feature type="region of interest" description="Disordered" evidence="1">
    <location>
        <begin position="83"/>
        <end position="116"/>
    </location>
</feature>